<keyword evidence="3 9" id="KW-0732">Signal</keyword>
<evidence type="ECO:0000259" key="10">
    <source>
        <dbReference type="PROSITE" id="PS50041"/>
    </source>
</evidence>
<dbReference type="GO" id="GO:0016020">
    <property type="term" value="C:membrane"/>
    <property type="evidence" value="ECO:0007669"/>
    <property type="project" value="UniProtKB-SubCell"/>
</dbReference>
<dbReference type="GO" id="GO:0005737">
    <property type="term" value="C:cytoplasm"/>
    <property type="evidence" value="ECO:0007669"/>
    <property type="project" value="TreeGrafter"/>
</dbReference>
<reference evidence="11" key="2">
    <citation type="submission" date="2025-08" db="UniProtKB">
        <authorList>
            <consortium name="Ensembl"/>
        </authorList>
    </citation>
    <scope>IDENTIFICATION</scope>
</reference>
<keyword evidence="4" id="KW-0430">Lectin</keyword>
<evidence type="ECO:0000256" key="9">
    <source>
        <dbReference type="SAM" id="SignalP"/>
    </source>
</evidence>
<dbReference type="Proteomes" id="UP000028760">
    <property type="component" value="Unassembled WGS sequence"/>
</dbReference>
<evidence type="ECO:0000256" key="8">
    <source>
        <dbReference type="SAM" id="Phobius"/>
    </source>
</evidence>
<dbReference type="Gene3D" id="3.10.100.10">
    <property type="entry name" value="Mannose-Binding Protein A, subunit A"/>
    <property type="match status" value="1"/>
</dbReference>
<dbReference type="Ensembl" id="ENSPFOT00000018796.2">
    <property type="protein sequence ID" value="ENSPFOP00000018774.2"/>
    <property type="gene ID" value="ENSPFOG00000018666.2"/>
</dbReference>
<feature type="chain" id="PRO_5001834672" evidence="9">
    <location>
        <begin position="21"/>
        <end position="354"/>
    </location>
</feature>
<accession>A0A087YL71</accession>
<dbReference type="GeneTree" id="ENSGT00390000001844"/>
<dbReference type="InterPro" id="IPR001304">
    <property type="entry name" value="C-type_lectin-like"/>
</dbReference>
<name>A0A087YL71_POEFO</name>
<feature type="compositionally biased region" description="Polar residues" evidence="7">
    <location>
        <begin position="189"/>
        <end position="200"/>
    </location>
</feature>
<feature type="signal peptide" evidence="9">
    <location>
        <begin position="1"/>
        <end position="20"/>
    </location>
</feature>
<organism evidence="11 12">
    <name type="scientific">Poecilia formosa</name>
    <name type="common">Amazon molly</name>
    <name type="synonym">Limia formosa</name>
    <dbReference type="NCBI Taxonomy" id="48698"/>
    <lineage>
        <taxon>Eukaryota</taxon>
        <taxon>Metazoa</taxon>
        <taxon>Chordata</taxon>
        <taxon>Craniata</taxon>
        <taxon>Vertebrata</taxon>
        <taxon>Euteleostomi</taxon>
        <taxon>Actinopterygii</taxon>
        <taxon>Neopterygii</taxon>
        <taxon>Teleostei</taxon>
        <taxon>Neoteleostei</taxon>
        <taxon>Acanthomorphata</taxon>
        <taxon>Ovalentaria</taxon>
        <taxon>Atherinomorphae</taxon>
        <taxon>Cyprinodontiformes</taxon>
        <taxon>Poeciliidae</taxon>
        <taxon>Poeciliinae</taxon>
        <taxon>Poecilia</taxon>
    </lineage>
</organism>
<comment type="subcellular location">
    <subcellularLocation>
        <location evidence="1">Membrane</location>
        <topology evidence="1">Single-pass type I membrane protein</topology>
    </subcellularLocation>
</comment>
<evidence type="ECO:0000256" key="2">
    <source>
        <dbReference type="ARBA" id="ARBA00022692"/>
    </source>
</evidence>
<dbReference type="SUPFAM" id="SSF56436">
    <property type="entry name" value="C-type lectin-like"/>
    <property type="match status" value="1"/>
</dbReference>
<sequence>MDLVIIAFFLLLFCVHPSAAVSVITADIFEARGQRVCKTGKGRPCYKLAYFSELRWKLNFEEAESACKRDGGQLLSIESASEQKVVEQLIRDLRPTDGDFWIGLRRRPGHEDSSSDCSSQYYWLDGSKSSFRNWHIDEPSCGYEVCVVMYHQPSAPAGHGGLYMFQWNDDNCETKNNFICKYSGEKPISSTLSPNSSQKDVSLPSALPWDPSDNNQERRTGHLNICFCLVAVNLVYVIIPTIPLILLLLTVMGVCCFKMLLRRRRNVQKSEVCQTEPSPTTTDVYNVIRSQKDDDLVSARPQTKNTSFLCSSPDTPTGDYDNLGGRDTESGFVTLASTESDFLNFDLNDLSLGR</sequence>
<evidence type="ECO:0000256" key="6">
    <source>
        <dbReference type="ARBA" id="ARBA00023136"/>
    </source>
</evidence>
<dbReference type="OMA" id="CFWIFAK"/>
<reference evidence="12" key="1">
    <citation type="submission" date="2013-10" db="EMBL/GenBank/DDBJ databases">
        <authorList>
            <person name="Schartl M."/>
            <person name="Warren W."/>
        </authorList>
    </citation>
    <scope>NUCLEOTIDE SEQUENCE [LARGE SCALE GENOMIC DNA]</scope>
    <source>
        <strain evidence="12">female</strain>
    </source>
</reference>
<dbReference type="SMART" id="SM00034">
    <property type="entry name" value="CLECT"/>
    <property type="match status" value="1"/>
</dbReference>
<evidence type="ECO:0000256" key="1">
    <source>
        <dbReference type="ARBA" id="ARBA00004479"/>
    </source>
</evidence>
<feature type="region of interest" description="Disordered" evidence="7">
    <location>
        <begin position="189"/>
        <end position="214"/>
    </location>
</feature>
<evidence type="ECO:0000256" key="5">
    <source>
        <dbReference type="ARBA" id="ARBA00022989"/>
    </source>
</evidence>
<dbReference type="InterPro" id="IPR016186">
    <property type="entry name" value="C-type_lectin-like/link_sf"/>
</dbReference>
<dbReference type="InterPro" id="IPR016187">
    <property type="entry name" value="CTDL_fold"/>
</dbReference>
<dbReference type="FunFam" id="3.10.100.10:FF:000006">
    <property type="entry name" value="Layilin b"/>
    <property type="match status" value="1"/>
</dbReference>
<keyword evidence="2 8" id="KW-0812">Transmembrane</keyword>
<dbReference type="PANTHER" id="PTHR14789">
    <property type="entry name" value="CHONDROLECTIN VARIANT CHODLFDELTAE"/>
    <property type="match status" value="1"/>
</dbReference>
<dbReference type="EMBL" id="AYCK01000603">
    <property type="status" value="NOT_ANNOTATED_CDS"/>
    <property type="molecule type" value="Genomic_DNA"/>
</dbReference>
<dbReference type="PROSITE" id="PS50041">
    <property type="entry name" value="C_TYPE_LECTIN_2"/>
    <property type="match status" value="1"/>
</dbReference>
<feature type="domain" description="C-type lectin" evidence="10">
    <location>
        <begin position="41"/>
        <end position="181"/>
    </location>
</feature>
<feature type="transmembrane region" description="Helical" evidence="8">
    <location>
        <begin position="234"/>
        <end position="261"/>
    </location>
</feature>
<dbReference type="eggNOG" id="KOG4297">
    <property type="taxonomic scope" value="Eukaryota"/>
</dbReference>
<dbReference type="STRING" id="48698.ENSPFOP00000018774"/>
<evidence type="ECO:0000313" key="11">
    <source>
        <dbReference type="Ensembl" id="ENSPFOP00000018774.2"/>
    </source>
</evidence>
<reference evidence="11" key="3">
    <citation type="submission" date="2025-09" db="UniProtKB">
        <authorList>
            <consortium name="Ensembl"/>
        </authorList>
    </citation>
    <scope>IDENTIFICATION</scope>
</reference>
<evidence type="ECO:0000256" key="7">
    <source>
        <dbReference type="SAM" id="MobiDB-lite"/>
    </source>
</evidence>
<dbReference type="AlphaFoldDB" id="A0A087YL71"/>
<dbReference type="PANTHER" id="PTHR14789:SF2">
    <property type="entry name" value="LAYILIN"/>
    <property type="match status" value="1"/>
</dbReference>
<dbReference type="GO" id="GO:0050772">
    <property type="term" value="P:positive regulation of axonogenesis"/>
    <property type="evidence" value="ECO:0007669"/>
    <property type="project" value="TreeGrafter"/>
</dbReference>
<dbReference type="Pfam" id="PF00059">
    <property type="entry name" value="Lectin_C"/>
    <property type="match status" value="1"/>
</dbReference>
<evidence type="ECO:0000313" key="12">
    <source>
        <dbReference type="Proteomes" id="UP000028760"/>
    </source>
</evidence>
<keyword evidence="12" id="KW-1185">Reference proteome</keyword>
<protein>
    <submittedName>
        <fullName evidence="11">Layilin a</fullName>
    </submittedName>
</protein>
<evidence type="ECO:0000256" key="3">
    <source>
        <dbReference type="ARBA" id="ARBA00022729"/>
    </source>
</evidence>
<evidence type="ECO:0000256" key="4">
    <source>
        <dbReference type="ARBA" id="ARBA00022734"/>
    </source>
</evidence>
<dbReference type="InterPro" id="IPR051505">
    <property type="entry name" value="C-type_lectin_domain"/>
</dbReference>
<keyword evidence="5 8" id="KW-1133">Transmembrane helix</keyword>
<dbReference type="GO" id="GO:0030246">
    <property type="term" value="F:carbohydrate binding"/>
    <property type="evidence" value="ECO:0007669"/>
    <property type="project" value="UniProtKB-KW"/>
</dbReference>
<keyword evidence="6 8" id="KW-0472">Membrane</keyword>
<proteinExistence type="predicted"/>